<feature type="compositionally biased region" description="Polar residues" evidence="1">
    <location>
        <begin position="379"/>
        <end position="394"/>
    </location>
</feature>
<evidence type="ECO:0000313" key="5">
    <source>
        <dbReference type="Proteomes" id="UP000199477"/>
    </source>
</evidence>
<evidence type="ECO:0000256" key="1">
    <source>
        <dbReference type="SAM" id="MobiDB-lite"/>
    </source>
</evidence>
<name>A0A1I2HL79_9GAMM</name>
<organism evidence="4 5">
    <name type="scientific">Dyella marensis</name>
    <dbReference type="NCBI Taxonomy" id="500610"/>
    <lineage>
        <taxon>Bacteria</taxon>
        <taxon>Pseudomonadati</taxon>
        <taxon>Pseudomonadota</taxon>
        <taxon>Gammaproteobacteria</taxon>
        <taxon>Lysobacterales</taxon>
        <taxon>Rhodanobacteraceae</taxon>
        <taxon>Dyella</taxon>
    </lineage>
</organism>
<accession>A0A1I2HL79</accession>
<feature type="compositionally biased region" description="Low complexity" evidence="1">
    <location>
        <begin position="396"/>
        <end position="422"/>
    </location>
</feature>
<reference evidence="5" key="1">
    <citation type="submission" date="2016-10" db="EMBL/GenBank/DDBJ databases">
        <authorList>
            <person name="Varghese N."/>
            <person name="Submissions S."/>
        </authorList>
    </citation>
    <scope>NUCLEOTIDE SEQUENCE [LARGE SCALE GENOMIC DNA]</scope>
    <source>
        <strain evidence="5">UNC178MFTsu3.1</strain>
    </source>
</reference>
<evidence type="ECO:0000259" key="2">
    <source>
        <dbReference type="Pfam" id="PF01471"/>
    </source>
</evidence>
<gene>
    <name evidence="4" type="ORF">SAMN02799615_03028</name>
</gene>
<dbReference type="Pfam" id="PF01471">
    <property type="entry name" value="PG_binding_1"/>
    <property type="match status" value="1"/>
</dbReference>
<evidence type="ECO:0000313" key="4">
    <source>
        <dbReference type="EMBL" id="SFF29536.1"/>
    </source>
</evidence>
<dbReference type="STRING" id="500610.SAMN02799615_03028"/>
<keyword evidence="5" id="KW-1185">Reference proteome</keyword>
<dbReference type="SUPFAM" id="SSF47090">
    <property type="entry name" value="PGBD-like"/>
    <property type="match status" value="1"/>
</dbReference>
<feature type="domain" description="Peptidoglycan binding-like" evidence="2">
    <location>
        <begin position="228"/>
        <end position="282"/>
    </location>
</feature>
<feature type="region of interest" description="Disordered" evidence="1">
    <location>
        <begin position="204"/>
        <end position="224"/>
    </location>
</feature>
<dbReference type="InterPro" id="IPR036365">
    <property type="entry name" value="PGBD-like_sf"/>
</dbReference>
<dbReference type="Gene3D" id="1.10.101.10">
    <property type="entry name" value="PGBD-like superfamily/PGBD"/>
    <property type="match status" value="1"/>
</dbReference>
<dbReference type="InterPro" id="IPR036366">
    <property type="entry name" value="PGBDSf"/>
</dbReference>
<proteinExistence type="predicted"/>
<dbReference type="RefSeq" id="WP_231504122.1">
    <property type="nucleotide sequence ID" value="NZ_FONH01000012.1"/>
</dbReference>
<dbReference type="InterPro" id="IPR046519">
    <property type="entry name" value="X-Tfes_XVIPCD"/>
</dbReference>
<feature type="domain" description="X-Tfes XVIPCD" evidence="3">
    <location>
        <begin position="299"/>
        <end position="397"/>
    </location>
</feature>
<dbReference type="EMBL" id="FONH01000012">
    <property type="protein sequence ID" value="SFF29536.1"/>
    <property type="molecule type" value="Genomic_DNA"/>
</dbReference>
<dbReference type="AlphaFoldDB" id="A0A1I2HL79"/>
<dbReference type="Proteomes" id="UP000199477">
    <property type="component" value="Unassembled WGS sequence"/>
</dbReference>
<dbReference type="Pfam" id="PF20410">
    <property type="entry name" value="X-Tfes_XVIPCD"/>
    <property type="match status" value="1"/>
</dbReference>
<sequence length="422" mass="45631">MADRREHAVATAQAYHQGNIAGLDDAMTRRLVASVVMTESSGGNLSVTNKQGYVGRYQAGAGWLADAGYVDKDKLQEAMKGYRSEWAWASKGHMTEFLNDPSNWKHGLSLDKYKGSAELQDDAFRINSGKAYHQAVKNGVLHEDDKPEKIAGFLKARHIAGYGGAVAAATGGRVMRDSNGTSNYDYLHDITRNRDGLDQLMKRAPGQHAPEPARDSNKPGVLKEGAHGEAVGKLQGELNKLGYDLHTDKQFGPQTEAKVKAFQQDHGLKPDGQVGPQTQAALDRELKLQAQRGGQHLGDAEHPAHGVFKQALDGVHKIDADRQRTPDQISQNVAGSLAVAAQRAGLTRIDHVVMSEDGSRLYAVQGDLNSPLKKMAEVPTQQAVNTSLEQSSRELAQAGQQQTAANANQKAQETQAQAAPQR</sequence>
<feature type="region of interest" description="Disordered" evidence="1">
    <location>
        <begin position="373"/>
        <end position="422"/>
    </location>
</feature>
<protein>
    <submittedName>
        <fullName evidence="4">Putative peptidoglycan binding domain-containing protein</fullName>
    </submittedName>
</protein>
<dbReference type="InterPro" id="IPR002477">
    <property type="entry name" value="Peptidoglycan-bd-like"/>
</dbReference>
<evidence type="ECO:0000259" key="3">
    <source>
        <dbReference type="Pfam" id="PF20410"/>
    </source>
</evidence>